<feature type="region of interest" description="Disordered" evidence="1">
    <location>
        <begin position="301"/>
        <end position="349"/>
    </location>
</feature>
<dbReference type="EMBL" id="CATNWA010014715">
    <property type="protein sequence ID" value="CAI9575090.1"/>
    <property type="molecule type" value="Genomic_DNA"/>
</dbReference>
<feature type="compositionally biased region" description="Basic and acidic residues" evidence="1">
    <location>
        <begin position="66"/>
        <end position="79"/>
    </location>
</feature>
<protein>
    <recommendedName>
        <fullName evidence="2">Dual specificity phosphatase catalytic domain-containing protein</fullName>
    </recommendedName>
</protein>
<evidence type="ECO:0000313" key="4">
    <source>
        <dbReference type="Proteomes" id="UP001162483"/>
    </source>
</evidence>
<evidence type="ECO:0000313" key="3">
    <source>
        <dbReference type="EMBL" id="CAI9575090.1"/>
    </source>
</evidence>
<name>A0ABN9DR31_9NEOB</name>
<feature type="region of interest" description="Disordered" evidence="1">
    <location>
        <begin position="466"/>
        <end position="496"/>
    </location>
</feature>
<feature type="compositionally biased region" description="Polar residues" evidence="1">
    <location>
        <begin position="531"/>
        <end position="542"/>
    </location>
</feature>
<evidence type="ECO:0000259" key="2">
    <source>
        <dbReference type="Pfam" id="PF00782"/>
    </source>
</evidence>
<dbReference type="InterPro" id="IPR043587">
    <property type="entry name" value="Phosphatase_SSH-like"/>
</dbReference>
<reference evidence="3" key="1">
    <citation type="submission" date="2023-05" db="EMBL/GenBank/DDBJ databases">
        <authorList>
            <person name="Stuckert A."/>
        </authorList>
    </citation>
    <scope>NUCLEOTIDE SEQUENCE</scope>
</reference>
<proteinExistence type="predicted"/>
<feature type="compositionally biased region" description="Basic and acidic residues" evidence="1">
    <location>
        <begin position="326"/>
        <end position="343"/>
    </location>
</feature>
<dbReference type="SUPFAM" id="SSF52799">
    <property type="entry name" value="(Phosphotyrosine protein) phosphatases II"/>
    <property type="match status" value="1"/>
</dbReference>
<feature type="compositionally biased region" description="Polar residues" evidence="1">
    <location>
        <begin position="435"/>
        <end position="445"/>
    </location>
</feature>
<feature type="region of interest" description="Disordered" evidence="1">
    <location>
        <begin position="415"/>
        <end position="451"/>
    </location>
</feature>
<feature type="region of interest" description="Disordered" evidence="1">
    <location>
        <begin position="521"/>
        <end position="556"/>
    </location>
</feature>
<keyword evidence="4" id="KW-1185">Reference proteome</keyword>
<feature type="domain" description="Dual specificity phosphatase catalytic" evidence="2">
    <location>
        <begin position="1"/>
        <end position="50"/>
    </location>
</feature>
<dbReference type="PANTHER" id="PTHR45864">
    <property type="entry name" value="SLINGSHOT PROTEIN PHOSPHATASE HOMOLOG"/>
    <property type="match status" value="1"/>
</dbReference>
<accession>A0ABN9DR31</accession>
<dbReference type="Gene3D" id="3.90.190.10">
    <property type="entry name" value="Protein tyrosine phosphatase superfamily"/>
    <property type="match status" value="1"/>
</dbReference>
<organism evidence="3 4">
    <name type="scientific">Staurois parvus</name>
    <dbReference type="NCBI Taxonomy" id="386267"/>
    <lineage>
        <taxon>Eukaryota</taxon>
        <taxon>Metazoa</taxon>
        <taxon>Chordata</taxon>
        <taxon>Craniata</taxon>
        <taxon>Vertebrata</taxon>
        <taxon>Euteleostomi</taxon>
        <taxon>Amphibia</taxon>
        <taxon>Batrachia</taxon>
        <taxon>Anura</taxon>
        <taxon>Neobatrachia</taxon>
        <taxon>Ranoidea</taxon>
        <taxon>Ranidae</taxon>
        <taxon>Staurois</taxon>
    </lineage>
</organism>
<dbReference type="InterPro" id="IPR029021">
    <property type="entry name" value="Prot-tyrosine_phosphatase-like"/>
</dbReference>
<dbReference type="PANTHER" id="PTHR45864:SF3">
    <property type="entry name" value="PROTEIN PHOSPHATASE SLINGSHOT HOMOLOG 2"/>
    <property type="match status" value="1"/>
</dbReference>
<comment type="caution">
    <text evidence="3">The sequence shown here is derived from an EMBL/GenBank/DDBJ whole genome shotgun (WGS) entry which is preliminary data.</text>
</comment>
<dbReference type="InterPro" id="IPR000340">
    <property type="entry name" value="Dual-sp_phosphatase_cat-dom"/>
</dbReference>
<dbReference type="Pfam" id="PF00782">
    <property type="entry name" value="DSPc"/>
    <property type="match status" value="1"/>
</dbReference>
<evidence type="ECO:0000256" key="1">
    <source>
        <dbReference type="SAM" id="MobiDB-lite"/>
    </source>
</evidence>
<feature type="region of interest" description="Disordered" evidence="1">
    <location>
        <begin position="220"/>
        <end position="245"/>
    </location>
</feature>
<sequence length="1006" mass="112131">MGVSRSASTVIAYAMKEYGWNLDRAFDYVKERRTVTKPNPSFMKQLEEYQGILLASKQRHNKLWRSHSDSDLSDHHEPIGKTGMDMSKKDITSSAEQLSDIHHSFTLGPQTENCNPNFPNSNSLSNATQSHFEFTSCDLHTGQIEDILNLNTMNGCPARCCSDESPVFLDNCRPDRLSGEISPHSESFTDRSTELQDFMLEDMEKDALKNDLNCHLLPLRELGSQPDEPPESPDQPSFTSQSEDMSAADRIDFLSALEKFVELSQENRPRTCSTTRAEEQLGNVRNGVIKGSWPENVISESPVDKLRVSPDISTPHVSEDSSTDEEQPKEISEQKDHLSKSHSENGISVKEIVTEIESFNQGAGQCQQKSDNLSSQVQAPKRNTIHDLSLEPVWEPENNSKHPVCESGITLIHDKSKDQKCQEGKQSSEEDCENSNETSDQQDLSDQAPKWCAGSVRRATMEFEERLRQEHEQQHTIAVPVRKNSKNDAAVSDASPKCRFEDSSLDIADHERDKRVKIKITGFEAAESPRSEPSTDLQSSLQFEPPSEQVKQDTNHSGLAVKHNVTGKEHQPATTTDILERTNELVHLPKRIELDHSSKSYDSNDNNISPQDSVIYAEDVAVDSKTCHQLPLEPPLRNVCASTSDSSFAHIENLPLPSSPKSGPENISFPVDSPKEEFSVIDLKDPSVTSPGVHSDFPSSSYLCHPCSIVLEGVTEECTSTDEDFRNLSNCTDKYSSDLFMGVSELMQREADSALSQLSHEDLNLINKLTENIRELHEVLDISALSFGLPHSSSSDSIKDFGSNPGVVKQRAKEIEARIRQAGLTTPSQMKRSASLAKLGCLELSKDDLSERESVSSDNNQTYPDLLQSSLRIVPGNYESDLDSKSEDPPGKLCILSVQASTGVEPTQHFVEQIKTAECIVKSKPVEKPLVQYAKEFGTTQQGLLLSSESELTVSQEHLHQLVELEPTVPLVTITPRHEHGRTHPLRRLKKTNEKKRTTNPLYNTM</sequence>
<feature type="compositionally biased region" description="Basic and acidic residues" evidence="1">
    <location>
        <begin position="415"/>
        <end position="428"/>
    </location>
</feature>
<dbReference type="Proteomes" id="UP001162483">
    <property type="component" value="Unassembled WGS sequence"/>
</dbReference>
<feature type="region of interest" description="Disordered" evidence="1">
    <location>
        <begin position="66"/>
        <end position="85"/>
    </location>
</feature>
<gene>
    <name evidence="3" type="ORF">SPARVUS_LOCUS8130160</name>
</gene>